<dbReference type="PANTHER" id="PTHR43578">
    <property type="entry name" value="NADH-QUINONE OXIDOREDUCTASE SUBUNIT F"/>
    <property type="match status" value="1"/>
</dbReference>
<keyword evidence="3" id="KW-0479">Metal-binding</keyword>
<comment type="caution">
    <text evidence="7">The sequence shown here is derived from an EMBL/GenBank/DDBJ whole genome shotgun (WGS) entry which is preliminary data.</text>
</comment>
<dbReference type="SUPFAM" id="SSF54862">
    <property type="entry name" value="4Fe-4S ferredoxins"/>
    <property type="match status" value="1"/>
</dbReference>
<dbReference type="PROSITE" id="PS51379">
    <property type="entry name" value="4FE4S_FER_2"/>
    <property type="match status" value="2"/>
</dbReference>
<dbReference type="InterPro" id="IPR037207">
    <property type="entry name" value="Nuop51_4Fe4S-bd_sf"/>
</dbReference>
<dbReference type="PROSITE" id="PS00198">
    <property type="entry name" value="4FE4S_FER_1"/>
    <property type="match status" value="1"/>
</dbReference>
<dbReference type="PATRIC" id="fig|1410657.5.peg.1043"/>
<dbReference type="SUPFAM" id="SSF140490">
    <property type="entry name" value="Nqo1C-terminal domain-like"/>
    <property type="match status" value="1"/>
</dbReference>
<organism evidence="7 8">
    <name type="scientific">Kandleria vitulina DSM 20405</name>
    <dbReference type="NCBI Taxonomy" id="1410657"/>
    <lineage>
        <taxon>Bacteria</taxon>
        <taxon>Bacillati</taxon>
        <taxon>Bacillota</taxon>
        <taxon>Erysipelotrichia</taxon>
        <taxon>Erysipelotrichales</taxon>
        <taxon>Coprobacillaceae</taxon>
        <taxon>Kandleria</taxon>
    </lineage>
</organism>
<dbReference type="Pfam" id="PF10589">
    <property type="entry name" value="NADH_4Fe-4S"/>
    <property type="match status" value="1"/>
</dbReference>
<dbReference type="FunFam" id="1.20.1440.230:FF:000001">
    <property type="entry name" value="Mitochondrial NADH dehydrogenase flavoprotein 1"/>
    <property type="match status" value="1"/>
</dbReference>
<dbReference type="FunFam" id="3.40.50.11540:FF:000001">
    <property type="entry name" value="NADH dehydrogenase [ubiquinone] flavoprotein 1, mitochondrial"/>
    <property type="match status" value="1"/>
</dbReference>
<evidence type="ECO:0000256" key="3">
    <source>
        <dbReference type="ARBA" id="ARBA00022723"/>
    </source>
</evidence>
<dbReference type="Gene3D" id="6.10.250.1450">
    <property type="match status" value="1"/>
</dbReference>
<dbReference type="InterPro" id="IPR036249">
    <property type="entry name" value="Thioredoxin-like_sf"/>
</dbReference>
<dbReference type="GO" id="GO:0010181">
    <property type="term" value="F:FMN binding"/>
    <property type="evidence" value="ECO:0007669"/>
    <property type="project" value="InterPro"/>
</dbReference>
<dbReference type="AlphaFoldDB" id="A0A0R2HJH2"/>
<dbReference type="Gene3D" id="3.40.50.11540">
    <property type="entry name" value="NADH-ubiquinone oxidoreductase 51kDa subunit"/>
    <property type="match status" value="1"/>
</dbReference>
<feature type="domain" description="4Fe-4S ferredoxin-type" evidence="6">
    <location>
        <begin position="600"/>
        <end position="627"/>
    </location>
</feature>
<reference evidence="7 8" key="1">
    <citation type="journal article" date="2015" name="Genome Announc.">
        <title>Expanding the biotechnology potential of lactobacilli through comparative genomics of 213 strains and associated genera.</title>
        <authorList>
            <person name="Sun Z."/>
            <person name="Harris H.M."/>
            <person name="McCann A."/>
            <person name="Guo C."/>
            <person name="Argimon S."/>
            <person name="Zhang W."/>
            <person name="Yang X."/>
            <person name="Jeffery I.B."/>
            <person name="Cooney J.C."/>
            <person name="Kagawa T.F."/>
            <person name="Liu W."/>
            <person name="Song Y."/>
            <person name="Salvetti E."/>
            <person name="Wrobel A."/>
            <person name="Rasinkangas P."/>
            <person name="Parkhill J."/>
            <person name="Rea M.C."/>
            <person name="O'Sullivan O."/>
            <person name="Ritari J."/>
            <person name="Douillard F.P."/>
            <person name="Paul Ross R."/>
            <person name="Yang R."/>
            <person name="Briner A.E."/>
            <person name="Felis G.E."/>
            <person name="de Vos W.M."/>
            <person name="Barrangou R."/>
            <person name="Klaenhammer T.R."/>
            <person name="Caufield P.W."/>
            <person name="Cui Y."/>
            <person name="Zhang H."/>
            <person name="O'Toole P.W."/>
        </authorList>
    </citation>
    <scope>NUCLEOTIDE SEQUENCE [LARGE SCALE GENOMIC DNA]</scope>
    <source>
        <strain evidence="7 8">DSM 20405</strain>
    </source>
</reference>
<evidence type="ECO:0000313" key="7">
    <source>
        <dbReference type="EMBL" id="KRN49562.1"/>
    </source>
</evidence>
<dbReference type="EMBL" id="JQBL01000026">
    <property type="protein sequence ID" value="KRN49562.1"/>
    <property type="molecule type" value="Genomic_DNA"/>
</dbReference>
<dbReference type="GO" id="GO:0008137">
    <property type="term" value="F:NADH dehydrogenase (ubiquinone) activity"/>
    <property type="evidence" value="ECO:0007669"/>
    <property type="project" value="InterPro"/>
</dbReference>
<gene>
    <name evidence="7" type="ORF">IV49_GL001002</name>
</gene>
<dbReference type="InterPro" id="IPR017900">
    <property type="entry name" value="4Fe4S_Fe_S_CS"/>
</dbReference>
<dbReference type="Gene3D" id="3.40.30.10">
    <property type="entry name" value="Glutaredoxin"/>
    <property type="match status" value="1"/>
</dbReference>
<dbReference type="InterPro" id="IPR037225">
    <property type="entry name" value="Nuo51_FMN-bd_sf"/>
</dbReference>
<dbReference type="Gene3D" id="3.10.20.600">
    <property type="match status" value="1"/>
</dbReference>
<keyword evidence="5" id="KW-0411">Iron-sulfur</keyword>
<dbReference type="GO" id="GO:0051539">
    <property type="term" value="F:4 iron, 4 sulfur cluster binding"/>
    <property type="evidence" value="ECO:0007669"/>
    <property type="project" value="UniProtKB-KW"/>
</dbReference>
<comment type="similarity">
    <text evidence="1">Belongs to the complex I 51 kDa subunit family.</text>
</comment>
<dbReference type="InterPro" id="IPR001949">
    <property type="entry name" value="NADH-UbQ_OxRdtase_51kDa_CS"/>
</dbReference>
<evidence type="ECO:0000256" key="4">
    <source>
        <dbReference type="ARBA" id="ARBA00023004"/>
    </source>
</evidence>
<dbReference type="Pfam" id="PF01257">
    <property type="entry name" value="2Fe-2S_thioredx"/>
    <property type="match status" value="1"/>
</dbReference>
<evidence type="ECO:0000256" key="1">
    <source>
        <dbReference type="ARBA" id="ARBA00007523"/>
    </source>
</evidence>
<evidence type="ECO:0000313" key="8">
    <source>
        <dbReference type="Proteomes" id="UP000051841"/>
    </source>
</evidence>
<dbReference type="NCBIfam" id="NF010120">
    <property type="entry name" value="PRK13596.1"/>
    <property type="match status" value="1"/>
</dbReference>
<keyword evidence="4" id="KW-0408">Iron</keyword>
<dbReference type="SUPFAM" id="SSF142019">
    <property type="entry name" value="Nqo1 FMN-binding domain-like"/>
    <property type="match status" value="1"/>
</dbReference>
<dbReference type="Gene3D" id="1.20.1440.230">
    <property type="entry name" value="NADH-ubiquinone oxidoreductase 51kDa subunit, iron-sulphur binding domain"/>
    <property type="match status" value="1"/>
</dbReference>
<protein>
    <submittedName>
        <fullName evidence="7">Putative NAD-dependent formate dehydrogenase, beta subunit</fullName>
    </submittedName>
</protein>
<dbReference type="SUPFAM" id="SSF142984">
    <property type="entry name" value="Nqo1 middle domain-like"/>
    <property type="match status" value="1"/>
</dbReference>
<keyword evidence="8" id="KW-1185">Reference proteome</keyword>
<dbReference type="Proteomes" id="UP000051841">
    <property type="component" value="Unassembled WGS sequence"/>
</dbReference>
<name>A0A0R2HJH2_9FIRM</name>
<dbReference type="Pfam" id="PF01512">
    <property type="entry name" value="Complex1_51K"/>
    <property type="match status" value="1"/>
</dbReference>
<dbReference type="PANTHER" id="PTHR43578:SF3">
    <property type="entry name" value="NADH-QUINONE OXIDOREDUCTASE SUBUNIT F"/>
    <property type="match status" value="1"/>
</dbReference>
<dbReference type="SMART" id="SM00928">
    <property type="entry name" value="NADH_4Fe-4S"/>
    <property type="match status" value="1"/>
</dbReference>
<dbReference type="Gene3D" id="3.30.70.20">
    <property type="match status" value="1"/>
</dbReference>
<dbReference type="InterPro" id="IPR019575">
    <property type="entry name" value="Nuop51_4Fe4S-bd"/>
</dbReference>
<dbReference type="InterPro" id="IPR019554">
    <property type="entry name" value="Soluble_ligand-bd"/>
</dbReference>
<dbReference type="Pfam" id="PF10531">
    <property type="entry name" value="SLBB"/>
    <property type="match status" value="1"/>
</dbReference>
<sequence>MIATMEEMNAHIASLTKVFDEKILGQDGKRHIVLCGGTGCLSSHSEEIKNRFETVIKEKGIEDKVTVNLVGCFGFCSQGPFVKIYPEDTLYRMVKIEDVDEIVETDLLDNKIVERLLYVEPTTNEKKIKQDDILFYKKQRRVALHGCGVINPEDINEALGMGGYQGLKRALTMTRQEVIDEVLKAGLRGRGGGGFPSGKKWQFAYNQDSDEKYVVCNGDEGDPGAFMDRSILEGNPLAVIEGMVIAGYAIGASNGYFYVRAEYPTALKRLRIAIKQAEELGLLGNHILGTSFSFRCHIRLGAGAFVCGEETALLHSIEGKRGMPRPRPPFPAVSGLWGKPTIVNNVETLACVPFILREGSEEFAKVGTENSKGTKVFALGGNVNNVGLVEVPMGTTLRELIFDIGGGIPNGKKFKAIQTGGPSGGCLTEEYLDEPIDFDNLVAKGSMMGSGGAIVMDEDTCMVDVAKFYLEFICDESCGKCTPCRIGTKRMLEILTKITEGKGEMSDLDELEELSETVQTNSLCALGQTSANPVNSTLQHFRDEYIAHIVDKKCPAHVCKNLMEYHIDKDKCIGCGLCARNCPVHCIKEIDYKPEGHKCNSMAIDTSECIKCGLCMSNCRFKAIEKR</sequence>
<dbReference type="CDD" id="cd02980">
    <property type="entry name" value="TRX_Fd_family"/>
    <property type="match status" value="1"/>
</dbReference>
<feature type="domain" description="4Fe-4S ferredoxin-type" evidence="6">
    <location>
        <begin position="563"/>
        <end position="592"/>
    </location>
</feature>
<dbReference type="PROSITE" id="PS00645">
    <property type="entry name" value="COMPLEX1_51K_2"/>
    <property type="match status" value="1"/>
</dbReference>
<evidence type="ECO:0000256" key="5">
    <source>
        <dbReference type="ARBA" id="ARBA00023014"/>
    </source>
</evidence>
<evidence type="ECO:0000259" key="6">
    <source>
        <dbReference type="PROSITE" id="PS51379"/>
    </source>
</evidence>
<dbReference type="InterPro" id="IPR011538">
    <property type="entry name" value="Nuo51_FMN-bd"/>
</dbReference>
<proteinExistence type="inferred from homology"/>
<dbReference type="InterPro" id="IPR017896">
    <property type="entry name" value="4Fe4S_Fe-S-bd"/>
</dbReference>
<evidence type="ECO:0000256" key="2">
    <source>
        <dbReference type="ARBA" id="ARBA00022485"/>
    </source>
</evidence>
<dbReference type="GO" id="GO:0046872">
    <property type="term" value="F:metal ion binding"/>
    <property type="evidence" value="ECO:0007669"/>
    <property type="project" value="UniProtKB-KW"/>
</dbReference>
<dbReference type="Pfam" id="PF00037">
    <property type="entry name" value="Fer4"/>
    <property type="match status" value="2"/>
</dbReference>
<dbReference type="RefSeq" id="WP_201783598.1">
    <property type="nucleotide sequence ID" value="NZ_JNKN01000029.1"/>
</dbReference>
<accession>A0A0R2HJH2</accession>
<keyword evidence="2" id="KW-0004">4Fe-4S</keyword>
<dbReference type="SUPFAM" id="SSF52833">
    <property type="entry name" value="Thioredoxin-like"/>
    <property type="match status" value="1"/>
</dbReference>